<dbReference type="AlphaFoldDB" id="A0A0R2A4F1"/>
<dbReference type="Proteomes" id="UP000051733">
    <property type="component" value="Unassembled WGS sequence"/>
</dbReference>
<name>A0A0R2A4F1_9LACO</name>
<dbReference type="STRING" id="1423813.FC26_GL001452"/>
<comment type="caution">
    <text evidence="2">The sequence shown here is derived from an EMBL/GenBank/DDBJ whole genome shotgun (WGS) entry which is preliminary data.</text>
</comment>
<evidence type="ECO:0000313" key="2">
    <source>
        <dbReference type="EMBL" id="KRM61381.1"/>
    </source>
</evidence>
<dbReference type="InterPro" id="IPR025536">
    <property type="entry name" value="DUF4422"/>
</dbReference>
<gene>
    <name evidence="2" type="ORF">FC26_GL001452</name>
</gene>
<dbReference type="RefSeq" id="WP_057778482.1">
    <property type="nucleotide sequence ID" value="NZ_AYYY01000025.1"/>
</dbReference>
<dbReference type="Pfam" id="PF14393">
    <property type="entry name" value="DUF4422"/>
    <property type="match status" value="1"/>
</dbReference>
<keyword evidence="3" id="KW-1185">Reference proteome</keyword>
<organism evidence="2 3">
    <name type="scientific">Paucilactobacillus vaccinostercus DSM 20634</name>
    <dbReference type="NCBI Taxonomy" id="1423813"/>
    <lineage>
        <taxon>Bacteria</taxon>
        <taxon>Bacillati</taxon>
        <taxon>Bacillota</taxon>
        <taxon>Bacilli</taxon>
        <taxon>Lactobacillales</taxon>
        <taxon>Lactobacillaceae</taxon>
        <taxon>Paucilactobacillus</taxon>
    </lineage>
</organism>
<reference evidence="2 3" key="1">
    <citation type="journal article" date="2015" name="Genome Announc.">
        <title>Expanding the biotechnology potential of lactobacilli through comparative genomics of 213 strains and associated genera.</title>
        <authorList>
            <person name="Sun Z."/>
            <person name="Harris H.M."/>
            <person name="McCann A."/>
            <person name="Guo C."/>
            <person name="Argimon S."/>
            <person name="Zhang W."/>
            <person name="Yang X."/>
            <person name="Jeffery I.B."/>
            <person name="Cooney J.C."/>
            <person name="Kagawa T.F."/>
            <person name="Liu W."/>
            <person name="Song Y."/>
            <person name="Salvetti E."/>
            <person name="Wrobel A."/>
            <person name="Rasinkangas P."/>
            <person name="Parkhill J."/>
            <person name="Rea M.C."/>
            <person name="O'Sullivan O."/>
            <person name="Ritari J."/>
            <person name="Douillard F.P."/>
            <person name="Paul Ross R."/>
            <person name="Yang R."/>
            <person name="Briner A.E."/>
            <person name="Felis G.E."/>
            <person name="de Vos W.M."/>
            <person name="Barrangou R."/>
            <person name="Klaenhammer T.R."/>
            <person name="Caufield P.W."/>
            <person name="Cui Y."/>
            <person name="Zhang H."/>
            <person name="O'Toole P.W."/>
        </authorList>
    </citation>
    <scope>NUCLEOTIDE SEQUENCE [LARGE SCALE GENOMIC DNA]</scope>
    <source>
        <strain evidence="2 3">DSM 20634</strain>
    </source>
</reference>
<evidence type="ECO:0000313" key="3">
    <source>
        <dbReference type="Proteomes" id="UP000051733"/>
    </source>
</evidence>
<proteinExistence type="predicted"/>
<sequence length="251" mass="30010">MNTKVMVAVHKNYVMPKNRSLYLPVFVGKEIHPKVNEDFQGDNTGDNISAKNSSYNELTALYWGWKNLDVDALGLVHYRRYLSLHHKKSLSSILSTVEIEKLLKNSDVILPKKRHYYIETNYSHYIHAHPKEELDLAKKIISQKYPEYIDDYESVMQQTSAHMFNMFVMKKELLDRYCEWLFDILAEIEKNLDTTDYDKYQSRVYGFISERLLDVWLQHNDVQYREVNVIYLESQHWPSKIFNFLKRKISR</sequence>
<dbReference type="OrthoDB" id="9798746at2"/>
<dbReference type="EMBL" id="AYYY01000025">
    <property type="protein sequence ID" value="KRM61381.1"/>
    <property type="molecule type" value="Genomic_DNA"/>
</dbReference>
<dbReference type="GO" id="GO:0016740">
    <property type="term" value="F:transferase activity"/>
    <property type="evidence" value="ECO:0007669"/>
    <property type="project" value="UniProtKB-KW"/>
</dbReference>
<feature type="domain" description="DUF4422" evidence="1">
    <location>
        <begin position="4"/>
        <end position="220"/>
    </location>
</feature>
<evidence type="ECO:0000259" key="1">
    <source>
        <dbReference type="Pfam" id="PF14393"/>
    </source>
</evidence>
<dbReference type="PATRIC" id="fig|1423813.3.peg.1477"/>
<keyword evidence="2" id="KW-0808">Transferase</keyword>
<protein>
    <submittedName>
        <fullName evidence="2">Glycosyltransferase</fullName>
    </submittedName>
</protein>
<accession>A0A0R2A4F1</accession>